<protein>
    <submittedName>
        <fullName evidence="2">Uncharacterized protein</fullName>
    </submittedName>
</protein>
<keyword evidence="1" id="KW-0732">Signal</keyword>
<evidence type="ECO:0000313" key="3">
    <source>
        <dbReference type="Proteomes" id="UP001476950"/>
    </source>
</evidence>
<comment type="caution">
    <text evidence="2">The sequence shown here is derived from an EMBL/GenBank/DDBJ whole genome shotgun (WGS) entry which is preliminary data.</text>
</comment>
<sequence>MAKTPLTLWRIQSLSGTYSRKPSLLSASLLLSVVAMAAWSPAASAKPGLRVPSNGYATPGKTITFPPVRSFHGSGYYPFRQPVHPVSGFGLSIQIGTPTYYPSVVYPSGGYPSSYTYRQPRFPQHGSVDNSVLLNPTVINGSIRNSTLVNPTIVTTPNASEQYYPEQSYPGQAYPSQAYPRVSYPAPYYNIRTVIPTVRPEPQVVIDPQYGVRYQAPSSSTERQVVVDPQYGVRYSNPSGY</sequence>
<dbReference type="Proteomes" id="UP001476950">
    <property type="component" value="Unassembled WGS sequence"/>
</dbReference>
<gene>
    <name evidence="2" type="ORF">NDI38_25470</name>
</gene>
<name>A0ABV0KRT1_9CYAN</name>
<accession>A0ABV0KRT1</accession>
<organism evidence="2 3">
    <name type="scientific">Stenomitos frigidus AS-A4</name>
    <dbReference type="NCBI Taxonomy" id="2933935"/>
    <lineage>
        <taxon>Bacteria</taxon>
        <taxon>Bacillati</taxon>
        <taxon>Cyanobacteriota</taxon>
        <taxon>Cyanophyceae</taxon>
        <taxon>Leptolyngbyales</taxon>
        <taxon>Leptolyngbyaceae</taxon>
        <taxon>Stenomitos</taxon>
    </lineage>
</organism>
<feature type="chain" id="PRO_5047378642" evidence="1">
    <location>
        <begin position="38"/>
        <end position="241"/>
    </location>
</feature>
<dbReference type="RefSeq" id="WP_190449922.1">
    <property type="nucleotide sequence ID" value="NZ_JAMPLM010000042.1"/>
</dbReference>
<proteinExistence type="predicted"/>
<keyword evidence="3" id="KW-1185">Reference proteome</keyword>
<evidence type="ECO:0000313" key="2">
    <source>
        <dbReference type="EMBL" id="MEP1061726.1"/>
    </source>
</evidence>
<reference evidence="2 3" key="1">
    <citation type="submission" date="2022-04" db="EMBL/GenBank/DDBJ databases">
        <title>Positive selection, recombination, and allopatry shape intraspecific diversity of widespread and dominant cyanobacteria.</title>
        <authorList>
            <person name="Wei J."/>
            <person name="Shu W."/>
            <person name="Hu C."/>
        </authorList>
    </citation>
    <scope>NUCLEOTIDE SEQUENCE [LARGE SCALE GENOMIC DNA]</scope>
    <source>
        <strain evidence="2 3">AS-A4</strain>
    </source>
</reference>
<evidence type="ECO:0000256" key="1">
    <source>
        <dbReference type="SAM" id="SignalP"/>
    </source>
</evidence>
<dbReference type="EMBL" id="JAMPLM010000042">
    <property type="protein sequence ID" value="MEP1061726.1"/>
    <property type="molecule type" value="Genomic_DNA"/>
</dbReference>
<feature type="signal peptide" evidence="1">
    <location>
        <begin position="1"/>
        <end position="37"/>
    </location>
</feature>